<accession>K1U9Q6</accession>
<dbReference type="InterPro" id="IPR025272">
    <property type="entry name" value="SocA_Panacea"/>
</dbReference>
<feature type="domain" description="Antitoxin SocA-like Panacea" evidence="1">
    <location>
        <begin position="16"/>
        <end position="55"/>
    </location>
</feature>
<reference evidence="2" key="1">
    <citation type="journal article" date="2013" name="Environ. Microbiol.">
        <title>Microbiota from the distal guts of lean and obese adolescents exhibit partial functional redundancy besides clear differences in community structure.</title>
        <authorList>
            <person name="Ferrer M."/>
            <person name="Ruiz A."/>
            <person name="Lanza F."/>
            <person name="Haange S.B."/>
            <person name="Oberbach A."/>
            <person name="Till H."/>
            <person name="Bargiela R."/>
            <person name="Campoy C."/>
            <person name="Segura M.T."/>
            <person name="Richter M."/>
            <person name="von Bergen M."/>
            <person name="Seifert J."/>
            <person name="Suarez A."/>
        </authorList>
    </citation>
    <scope>NUCLEOTIDE SEQUENCE</scope>
</reference>
<sequence length="94" mass="11325">VYNMFSSYQYNCIDINYEVEELDKEAEDVLNYVINNFAKYDSKYLEKLSHEQEPWIMARSGLDPDERSDKTISKESISNYFINEVFQPEMEEWD</sequence>
<evidence type="ECO:0000259" key="1">
    <source>
        <dbReference type="Pfam" id="PF13274"/>
    </source>
</evidence>
<dbReference type="EMBL" id="AJWZ01000479">
    <property type="protein sequence ID" value="EKC76734.1"/>
    <property type="molecule type" value="Genomic_DNA"/>
</dbReference>
<feature type="non-terminal residue" evidence="2">
    <location>
        <position position="1"/>
    </location>
</feature>
<dbReference type="Pfam" id="PF13274">
    <property type="entry name" value="SocA_Panacea"/>
    <property type="match status" value="1"/>
</dbReference>
<organism evidence="2">
    <name type="scientific">human gut metagenome</name>
    <dbReference type="NCBI Taxonomy" id="408170"/>
    <lineage>
        <taxon>unclassified sequences</taxon>
        <taxon>metagenomes</taxon>
        <taxon>organismal metagenomes</taxon>
    </lineage>
</organism>
<evidence type="ECO:0000313" key="2">
    <source>
        <dbReference type="EMBL" id="EKC76734.1"/>
    </source>
</evidence>
<name>K1U9Q6_9ZZZZ</name>
<proteinExistence type="predicted"/>
<gene>
    <name evidence="2" type="ORF">OBE_00697</name>
</gene>
<comment type="caution">
    <text evidence="2">The sequence shown here is derived from an EMBL/GenBank/DDBJ whole genome shotgun (WGS) entry which is preliminary data.</text>
</comment>
<dbReference type="AlphaFoldDB" id="K1U9Q6"/>
<protein>
    <submittedName>
        <fullName evidence="2">Phage-associated protein</fullName>
    </submittedName>
</protein>